<name>A0A0C9XVD0_9AGAR</name>
<keyword evidence="2" id="KW-1185">Reference proteome</keyword>
<evidence type="ECO:0000313" key="2">
    <source>
        <dbReference type="Proteomes" id="UP000054477"/>
    </source>
</evidence>
<dbReference type="AlphaFoldDB" id="A0A0C9XVD0"/>
<dbReference type="HOGENOM" id="CLU_3014484_0_0_1"/>
<evidence type="ECO:0000313" key="1">
    <source>
        <dbReference type="EMBL" id="KIJ99932.1"/>
    </source>
</evidence>
<sequence>MQYASGLGNYLFRGWLLVQLRTSKDEDIGSLIDVDAPKVRRCCYGPSGPNTTETRT</sequence>
<dbReference type="Proteomes" id="UP000054477">
    <property type="component" value="Unassembled WGS sequence"/>
</dbReference>
<reference evidence="1 2" key="1">
    <citation type="submission" date="2014-04" db="EMBL/GenBank/DDBJ databases">
        <authorList>
            <consortium name="DOE Joint Genome Institute"/>
            <person name="Kuo A."/>
            <person name="Kohler A."/>
            <person name="Nagy L.G."/>
            <person name="Floudas D."/>
            <person name="Copeland A."/>
            <person name="Barry K.W."/>
            <person name="Cichocki N."/>
            <person name="Veneault-Fourrey C."/>
            <person name="LaButti K."/>
            <person name="Lindquist E.A."/>
            <person name="Lipzen A."/>
            <person name="Lundell T."/>
            <person name="Morin E."/>
            <person name="Murat C."/>
            <person name="Sun H."/>
            <person name="Tunlid A."/>
            <person name="Henrissat B."/>
            <person name="Grigoriev I.V."/>
            <person name="Hibbett D.S."/>
            <person name="Martin F."/>
            <person name="Nordberg H.P."/>
            <person name="Cantor M.N."/>
            <person name="Hua S.X."/>
        </authorList>
    </citation>
    <scope>NUCLEOTIDE SEQUENCE [LARGE SCALE GENOMIC DNA]</scope>
    <source>
        <strain evidence="1 2">LaAM-08-1</strain>
    </source>
</reference>
<dbReference type="EMBL" id="KN838636">
    <property type="protein sequence ID" value="KIJ99932.1"/>
    <property type="molecule type" value="Genomic_DNA"/>
</dbReference>
<proteinExistence type="predicted"/>
<reference evidence="2" key="2">
    <citation type="submission" date="2015-01" db="EMBL/GenBank/DDBJ databases">
        <title>Evolutionary Origins and Diversification of the Mycorrhizal Mutualists.</title>
        <authorList>
            <consortium name="DOE Joint Genome Institute"/>
            <consortium name="Mycorrhizal Genomics Consortium"/>
            <person name="Kohler A."/>
            <person name="Kuo A."/>
            <person name="Nagy L.G."/>
            <person name="Floudas D."/>
            <person name="Copeland A."/>
            <person name="Barry K.W."/>
            <person name="Cichocki N."/>
            <person name="Veneault-Fourrey C."/>
            <person name="LaButti K."/>
            <person name="Lindquist E.A."/>
            <person name="Lipzen A."/>
            <person name="Lundell T."/>
            <person name="Morin E."/>
            <person name="Murat C."/>
            <person name="Riley R."/>
            <person name="Ohm R."/>
            <person name="Sun H."/>
            <person name="Tunlid A."/>
            <person name="Henrissat B."/>
            <person name="Grigoriev I.V."/>
            <person name="Hibbett D.S."/>
            <person name="Martin F."/>
        </authorList>
    </citation>
    <scope>NUCLEOTIDE SEQUENCE [LARGE SCALE GENOMIC DNA]</scope>
    <source>
        <strain evidence="2">LaAM-08-1</strain>
    </source>
</reference>
<organism evidence="1 2">
    <name type="scientific">Laccaria amethystina LaAM-08-1</name>
    <dbReference type="NCBI Taxonomy" id="1095629"/>
    <lineage>
        <taxon>Eukaryota</taxon>
        <taxon>Fungi</taxon>
        <taxon>Dikarya</taxon>
        <taxon>Basidiomycota</taxon>
        <taxon>Agaricomycotina</taxon>
        <taxon>Agaricomycetes</taxon>
        <taxon>Agaricomycetidae</taxon>
        <taxon>Agaricales</taxon>
        <taxon>Agaricineae</taxon>
        <taxon>Hydnangiaceae</taxon>
        <taxon>Laccaria</taxon>
    </lineage>
</organism>
<gene>
    <name evidence="1" type="ORF">K443DRAFT_679612</name>
</gene>
<accession>A0A0C9XVD0</accession>
<protein>
    <submittedName>
        <fullName evidence="1">Uncharacterized protein</fullName>
    </submittedName>
</protein>